<dbReference type="AlphaFoldDB" id="A0A914I7S4"/>
<proteinExistence type="predicted"/>
<organism evidence="2 3">
    <name type="scientific">Globodera rostochiensis</name>
    <name type="common">Golden nematode worm</name>
    <name type="synonym">Heterodera rostochiensis</name>
    <dbReference type="NCBI Taxonomy" id="31243"/>
    <lineage>
        <taxon>Eukaryota</taxon>
        <taxon>Metazoa</taxon>
        <taxon>Ecdysozoa</taxon>
        <taxon>Nematoda</taxon>
        <taxon>Chromadorea</taxon>
        <taxon>Rhabditida</taxon>
        <taxon>Tylenchina</taxon>
        <taxon>Tylenchomorpha</taxon>
        <taxon>Tylenchoidea</taxon>
        <taxon>Heteroderidae</taxon>
        <taxon>Heteroderinae</taxon>
        <taxon>Globodera</taxon>
    </lineage>
</organism>
<evidence type="ECO:0000313" key="3">
    <source>
        <dbReference type="WBParaSite" id="Gr19_v10_g8282.t1"/>
    </source>
</evidence>
<accession>A0A914I7S4</accession>
<feature type="compositionally biased region" description="Basic and acidic residues" evidence="1">
    <location>
        <begin position="66"/>
        <end position="78"/>
    </location>
</feature>
<evidence type="ECO:0000313" key="2">
    <source>
        <dbReference type="Proteomes" id="UP000887572"/>
    </source>
</evidence>
<protein>
    <submittedName>
        <fullName evidence="3">Uncharacterized protein</fullName>
    </submittedName>
</protein>
<sequence length="84" mass="9282">MAVDVNSALSKAYDELRTIDMDLSMVSGVSERFNRKRSAPINDSVSSSFDRRVQDGGRKIIIGPESSDRYAKRGRYADEGPPVS</sequence>
<feature type="region of interest" description="Disordered" evidence="1">
    <location>
        <begin position="60"/>
        <end position="84"/>
    </location>
</feature>
<dbReference type="Proteomes" id="UP000887572">
    <property type="component" value="Unplaced"/>
</dbReference>
<reference evidence="3" key="1">
    <citation type="submission" date="2022-11" db="UniProtKB">
        <authorList>
            <consortium name="WormBaseParasite"/>
        </authorList>
    </citation>
    <scope>IDENTIFICATION</scope>
</reference>
<evidence type="ECO:0000256" key="1">
    <source>
        <dbReference type="SAM" id="MobiDB-lite"/>
    </source>
</evidence>
<dbReference type="WBParaSite" id="Gr19_v10_g8282.t1">
    <property type="protein sequence ID" value="Gr19_v10_g8282.t1"/>
    <property type="gene ID" value="Gr19_v10_g8282"/>
</dbReference>
<keyword evidence="2" id="KW-1185">Reference proteome</keyword>
<name>A0A914I7S4_GLORO</name>